<organism evidence="3 4">
    <name type="scientific">Oryza meyeriana var. granulata</name>
    <dbReference type="NCBI Taxonomy" id="110450"/>
    <lineage>
        <taxon>Eukaryota</taxon>
        <taxon>Viridiplantae</taxon>
        <taxon>Streptophyta</taxon>
        <taxon>Embryophyta</taxon>
        <taxon>Tracheophyta</taxon>
        <taxon>Spermatophyta</taxon>
        <taxon>Magnoliopsida</taxon>
        <taxon>Liliopsida</taxon>
        <taxon>Poales</taxon>
        <taxon>Poaceae</taxon>
        <taxon>BOP clade</taxon>
        <taxon>Oryzoideae</taxon>
        <taxon>Oryzeae</taxon>
        <taxon>Oryzinae</taxon>
        <taxon>Oryza</taxon>
        <taxon>Oryza meyeriana</taxon>
    </lineage>
</organism>
<keyword evidence="1" id="KW-0802">TPR repeat</keyword>
<reference evidence="3 4" key="1">
    <citation type="submission" date="2019-11" db="EMBL/GenBank/DDBJ databases">
        <title>Whole genome sequence of Oryza granulata.</title>
        <authorList>
            <person name="Li W."/>
        </authorList>
    </citation>
    <scope>NUCLEOTIDE SEQUENCE [LARGE SCALE GENOMIC DNA]</scope>
    <source>
        <strain evidence="4">cv. Menghai</strain>
        <tissue evidence="3">Leaf</tissue>
    </source>
</reference>
<sequence>MTESRRPPSGCAMFGIYSGMFRRRRSNSMSSLSRINGAPPATAENEPEHEHEHEAEAKAVSAPANPAAQWKGGVHDDSSLVHRPVMPLPGPNNTVQRVHPPASSMKATNGGGAKNAAATAAAEEYTGMAAELDKMIHDHQRVKGTTQLVRATSGNMMLHRNLGNLNAGLPGASARNSLERNPAKPANERKANGYAFSGLGNIVKEAKAPPPAELCRALSHRTDPEKLKEMGNEEYREGHYAEAVALYDQAIMVDPARPAYWSNKAAALAALGRLIEAVGDCREAVRIDPSYGRAHHRLGGLYLRLGEPDKAIHHFKQSANDSTGADVSRAQSVKSRVAKCGDARKLRNWVTVLQESQAAVADGADCAPQVMALQAEALVKLQRHDEADAVLGGALRFGVNESAKFFGTVAHAYVLMIRAQVDMAAGRFEDAVATAQTACQLDPSNRDIANVHRRAKVVASARLRGNDLFKASKFAEACAAYGEGLDRETGNAVLLCNRAACHARLARYEKAVEDCNGALAMRPAYSKARLRRADCNVKLERWEASFRDYQVLIQELPENEDVKKALSEVEAKLKSQRNEGIASRS</sequence>
<dbReference type="Pfam" id="PF13432">
    <property type="entry name" value="TPR_16"/>
    <property type="match status" value="2"/>
</dbReference>
<evidence type="ECO:0000256" key="1">
    <source>
        <dbReference type="PROSITE-ProRule" id="PRU00339"/>
    </source>
</evidence>
<dbReference type="PROSITE" id="PS50005">
    <property type="entry name" value="TPR"/>
    <property type="match status" value="1"/>
</dbReference>
<dbReference type="InterPro" id="IPR011990">
    <property type="entry name" value="TPR-like_helical_dom_sf"/>
</dbReference>
<dbReference type="PANTHER" id="PTHR46050">
    <property type="entry name" value="TPR REPEAT-CONTAINING THIOREDOXIN"/>
    <property type="match status" value="1"/>
</dbReference>
<dbReference type="Gene3D" id="1.25.40.10">
    <property type="entry name" value="Tetratricopeptide repeat domain"/>
    <property type="match status" value="1"/>
</dbReference>
<dbReference type="PANTHER" id="PTHR46050:SF7">
    <property type="entry name" value="TETRATRICOPEPTIDE REPEAT (TPR)-LIKE SUPERFAMILY PROTEIN"/>
    <property type="match status" value="1"/>
</dbReference>
<feature type="repeat" description="TPR" evidence="1">
    <location>
        <begin position="224"/>
        <end position="257"/>
    </location>
</feature>
<dbReference type="EMBL" id="SPHZ02000001">
    <property type="protein sequence ID" value="KAF0933052.1"/>
    <property type="molecule type" value="Genomic_DNA"/>
</dbReference>
<name>A0A6G1F8C6_9ORYZ</name>
<evidence type="ECO:0000256" key="2">
    <source>
        <dbReference type="SAM" id="MobiDB-lite"/>
    </source>
</evidence>
<dbReference type="AlphaFoldDB" id="A0A6G1F8C6"/>
<dbReference type="EMBL" id="SPHZ02000001">
    <property type="protein sequence ID" value="KAF0933051.1"/>
    <property type="molecule type" value="Genomic_DNA"/>
</dbReference>
<gene>
    <name evidence="3" type="ORF">E2562_013805</name>
</gene>
<dbReference type="SUPFAM" id="SSF48452">
    <property type="entry name" value="TPR-like"/>
    <property type="match status" value="2"/>
</dbReference>
<protein>
    <submittedName>
        <fullName evidence="3">Uncharacterized protein</fullName>
    </submittedName>
</protein>
<feature type="compositionally biased region" description="Basic and acidic residues" evidence="2">
    <location>
        <begin position="46"/>
        <end position="57"/>
    </location>
</feature>
<feature type="compositionally biased region" description="Low complexity" evidence="2">
    <location>
        <begin position="58"/>
        <end position="68"/>
    </location>
</feature>
<dbReference type="GO" id="GO:0005737">
    <property type="term" value="C:cytoplasm"/>
    <property type="evidence" value="ECO:0007669"/>
    <property type="project" value="TreeGrafter"/>
</dbReference>
<dbReference type="Proteomes" id="UP000479710">
    <property type="component" value="Unassembled WGS sequence"/>
</dbReference>
<feature type="compositionally biased region" description="Low complexity" evidence="2">
    <location>
        <begin position="27"/>
        <end position="44"/>
    </location>
</feature>
<proteinExistence type="predicted"/>
<accession>A0A6G1F8C6</accession>
<dbReference type="SMART" id="SM00028">
    <property type="entry name" value="TPR"/>
    <property type="match status" value="7"/>
</dbReference>
<keyword evidence="4" id="KW-1185">Reference proteome</keyword>
<comment type="caution">
    <text evidence="3">The sequence shown here is derived from an EMBL/GenBank/DDBJ whole genome shotgun (WGS) entry which is preliminary data.</text>
</comment>
<dbReference type="Pfam" id="PF13181">
    <property type="entry name" value="TPR_8"/>
    <property type="match status" value="1"/>
</dbReference>
<evidence type="ECO:0000313" key="4">
    <source>
        <dbReference type="Proteomes" id="UP000479710"/>
    </source>
</evidence>
<dbReference type="InterPro" id="IPR019734">
    <property type="entry name" value="TPR_rpt"/>
</dbReference>
<dbReference type="InterPro" id="IPR044534">
    <property type="entry name" value="TTL1-4"/>
</dbReference>
<evidence type="ECO:0000313" key="3">
    <source>
        <dbReference type="EMBL" id="KAF0933052.1"/>
    </source>
</evidence>
<feature type="region of interest" description="Disordered" evidence="2">
    <location>
        <begin position="25"/>
        <end position="74"/>
    </location>
</feature>
<dbReference type="OrthoDB" id="2335338at2759"/>